<name>A0ABQ1GCB2_9BACL</name>
<comment type="caution">
    <text evidence="1">The sequence shown here is derived from an EMBL/GenBank/DDBJ whole genome shotgun (WGS) entry which is preliminary data.</text>
</comment>
<evidence type="ECO:0000313" key="1">
    <source>
        <dbReference type="EMBL" id="GGA41006.1"/>
    </source>
</evidence>
<keyword evidence="2" id="KW-1185">Reference proteome</keyword>
<sequence>MDLQVGALVFDLNIRIQIQIQQTPDPRLLGMQSDLFLNVKPELAVIALRQKNPPSVGRHSR</sequence>
<reference evidence="2" key="1">
    <citation type="journal article" date="2019" name="Int. J. Syst. Evol. Microbiol.">
        <title>The Global Catalogue of Microorganisms (GCM) 10K type strain sequencing project: providing services to taxonomists for standard genome sequencing and annotation.</title>
        <authorList>
            <consortium name="The Broad Institute Genomics Platform"/>
            <consortium name="The Broad Institute Genome Sequencing Center for Infectious Disease"/>
            <person name="Wu L."/>
            <person name="Ma J."/>
        </authorList>
    </citation>
    <scope>NUCLEOTIDE SEQUENCE [LARGE SCALE GENOMIC DNA]</scope>
    <source>
        <strain evidence="2">CGMCC 1.12404</strain>
    </source>
</reference>
<gene>
    <name evidence="1" type="ORF">GCM10007416_12490</name>
</gene>
<dbReference type="Proteomes" id="UP000617979">
    <property type="component" value="Unassembled WGS sequence"/>
</dbReference>
<accession>A0ABQ1GCB2</accession>
<organism evidence="1 2">
    <name type="scientific">Kroppenstedtia guangzhouensis</name>
    <dbReference type="NCBI Taxonomy" id="1274356"/>
    <lineage>
        <taxon>Bacteria</taxon>
        <taxon>Bacillati</taxon>
        <taxon>Bacillota</taxon>
        <taxon>Bacilli</taxon>
        <taxon>Bacillales</taxon>
        <taxon>Thermoactinomycetaceae</taxon>
        <taxon>Kroppenstedtia</taxon>
    </lineage>
</organism>
<dbReference type="EMBL" id="BMEX01000003">
    <property type="protein sequence ID" value="GGA41006.1"/>
    <property type="molecule type" value="Genomic_DNA"/>
</dbReference>
<evidence type="ECO:0000313" key="2">
    <source>
        <dbReference type="Proteomes" id="UP000617979"/>
    </source>
</evidence>
<proteinExistence type="predicted"/>
<protein>
    <submittedName>
        <fullName evidence="1">Uncharacterized protein</fullName>
    </submittedName>
</protein>